<dbReference type="AlphaFoldDB" id="A0A6M8BCA6"/>
<evidence type="ECO:0008006" key="3">
    <source>
        <dbReference type="Google" id="ProtNLM"/>
    </source>
</evidence>
<evidence type="ECO:0000313" key="2">
    <source>
        <dbReference type="Proteomes" id="UP000505210"/>
    </source>
</evidence>
<reference evidence="1 2" key="1">
    <citation type="submission" date="2020-05" db="EMBL/GenBank/DDBJ databases">
        <title>Complete genome sequence of of a novel Thermoleptolyngbya strain isolated from hot springs of Ganzi, Sichuan China.</title>
        <authorList>
            <person name="Tang J."/>
            <person name="Daroch M."/>
            <person name="Li L."/>
            <person name="Waleron K."/>
            <person name="Waleron M."/>
            <person name="Waleron M."/>
        </authorList>
    </citation>
    <scope>NUCLEOTIDE SEQUENCE [LARGE SCALE GENOMIC DNA]</scope>
    <source>
        <strain evidence="1 2">PKUAC-SCTA183</strain>
    </source>
</reference>
<evidence type="ECO:0000313" key="1">
    <source>
        <dbReference type="EMBL" id="QKD81716.1"/>
    </source>
</evidence>
<dbReference type="EMBL" id="CP053661">
    <property type="protein sequence ID" value="QKD81716.1"/>
    <property type="molecule type" value="Genomic_DNA"/>
</dbReference>
<sequence length="79" mass="8881">MDIGDLVRLRQPFSPEPNSERTYSYGIIAGIVWSEDASPPSSPAEIVLYLYDLDTQQIYVDSAGLQAIYAFRPDELELL</sequence>
<organism evidence="1 2">
    <name type="scientific">Thermoleptolyngbya sichuanensis A183</name>
    <dbReference type="NCBI Taxonomy" id="2737172"/>
    <lineage>
        <taxon>Bacteria</taxon>
        <taxon>Bacillati</taxon>
        <taxon>Cyanobacteriota</taxon>
        <taxon>Cyanophyceae</taxon>
        <taxon>Oculatellales</taxon>
        <taxon>Oculatellaceae</taxon>
        <taxon>Thermoleptolyngbya</taxon>
        <taxon>Thermoleptolyngbya sichuanensis</taxon>
    </lineage>
</organism>
<dbReference type="RefSeq" id="WP_172354109.1">
    <property type="nucleotide sequence ID" value="NZ_CP053661.1"/>
</dbReference>
<dbReference type="Proteomes" id="UP000505210">
    <property type="component" value="Chromosome"/>
</dbReference>
<gene>
    <name evidence="1" type="ORF">HPC62_05485</name>
</gene>
<protein>
    <recommendedName>
        <fullName evidence="3">DUF4926 domain-containing protein</fullName>
    </recommendedName>
</protein>
<name>A0A6M8BCA6_9CYAN</name>
<accession>A0A6M8BCA6</accession>
<proteinExistence type="predicted"/>
<dbReference type="KEGG" id="theu:HPC62_05485"/>
<keyword evidence="2" id="KW-1185">Reference proteome</keyword>